<evidence type="ECO:0000313" key="2">
    <source>
        <dbReference type="EMBL" id="SDX96900.1"/>
    </source>
</evidence>
<proteinExistence type="predicted"/>
<gene>
    <name evidence="2" type="ORF">SAMN05444365_101235</name>
</gene>
<evidence type="ECO:0000313" key="3">
    <source>
        <dbReference type="Proteomes" id="UP000242415"/>
    </source>
</evidence>
<dbReference type="AlphaFoldDB" id="A0A1H3G185"/>
<organism evidence="2 3">
    <name type="scientific">Micromonospora pattaloongensis</name>
    <dbReference type="NCBI Taxonomy" id="405436"/>
    <lineage>
        <taxon>Bacteria</taxon>
        <taxon>Bacillati</taxon>
        <taxon>Actinomycetota</taxon>
        <taxon>Actinomycetes</taxon>
        <taxon>Micromonosporales</taxon>
        <taxon>Micromonosporaceae</taxon>
        <taxon>Micromonospora</taxon>
    </lineage>
</organism>
<reference evidence="3" key="1">
    <citation type="submission" date="2016-10" db="EMBL/GenBank/DDBJ databases">
        <authorList>
            <person name="Varghese N."/>
            <person name="Submissions S."/>
        </authorList>
    </citation>
    <scope>NUCLEOTIDE SEQUENCE [LARGE SCALE GENOMIC DNA]</scope>
    <source>
        <strain evidence="3">DSM 45245</strain>
    </source>
</reference>
<dbReference type="NCBIfam" id="TIGR03988">
    <property type="entry name" value="antisig_RsrA"/>
    <property type="match status" value="1"/>
</dbReference>
<dbReference type="InterPro" id="IPR027383">
    <property type="entry name" value="Znf_put"/>
</dbReference>
<dbReference type="Proteomes" id="UP000242415">
    <property type="component" value="Unassembled WGS sequence"/>
</dbReference>
<dbReference type="EMBL" id="FNPH01000001">
    <property type="protein sequence ID" value="SDX96900.1"/>
    <property type="molecule type" value="Genomic_DNA"/>
</dbReference>
<name>A0A1H3G185_9ACTN</name>
<dbReference type="STRING" id="405436.SAMN05444365_101235"/>
<evidence type="ECO:0000259" key="1">
    <source>
        <dbReference type="Pfam" id="PF13490"/>
    </source>
</evidence>
<accession>A0A1H3G185</accession>
<feature type="domain" description="Putative zinc-finger" evidence="1">
    <location>
        <begin position="11"/>
        <end position="44"/>
    </location>
</feature>
<sequence length="98" mass="11452">MSCGNPHETDCRDVLAEVYLYLDLECAEGRREVIKHHLEECRPCFQEYGIEQEVKALVARCCGGERAPEELRERLRVKIRDLVLETDPREFQTDRTAD</sequence>
<dbReference type="Pfam" id="PF13490">
    <property type="entry name" value="zf-HC2"/>
    <property type="match status" value="1"/>
</dbReference>
<dbReference type="RefSeq" id="WP_091550269.1">
    <property type="nucleotide sequence ID" value="NZ_FNPH01000001.1"/>
</dbReference>
<keyword evidence="3" id="KW-1185">Reference proteome</keyword>
<protein>
    <submittedName>
        <fullName evidence="2">Mycothiol system anti-sigma-R factor</fullName>
    </submittedName>
</protein>
<dbReference type="InterPro" id="IPR024020">
    <property type="entry name" value="Anit_sigma_mycothiol_RsrA"/>
</dbReference>
<dbReference type="OrthoDB" id="3267840at2"/>